<keyword evidence="1" id="KW-0472">Membrane</keyword>
<name>A0A7E5WLY3_TRINI</name>
<feature type="transmembrane region" description="Helical" evidence="1">
    <location>
        <begin position="26"/>
        <end position="47"/>
    </location>
</feature>
<dbReference type="KEGG" id="tnl:113503849"/>
<dbReference type="RefSeq" id="XP_026741761.1">
    <property type="nucleotide sequence ID" value="XM_026885960.1"/>
</dbReference>
<reference evidence="3 4" key="1">
    <citation type="submission" date="2025-04" db="UniProtKB">
        <authorList>
            <consortium name="RefSeq"/>
        </authorList>
    </citation>
    <scope>IDENTIFICATION</scope>
</reference>
<accession>A0A7E5WLY3</accession>
<dbReference type="OrthoDB" id="7461624at2759"/>
<feature type="transmembrane region" description="Helical" evidence="1">
    <location>
        <begin position="134"/>
        <end position="156"/>
    </location>
</feature>
<dbReference type="Proteomes" id="UP000322000">
    <property type="component" value="Chromosome 20"/>
</dbReference>
<keyword evidence="1" id="KW-1133">Transmembrane helix</keyword>
<feature type="transmembrane region" description="Helical" evidence="1">
    <location>
        <begin position="63"/>
        <end position="86"/>
    </location>
</feature>
<sequence>MRAELPEFKRCCCCFPLRYGLMTWGYLKLISSCLLLITFTYALYFTICRVLTVPGAIYYYEEITIYCIFIAILTLDATFTTVFVVGGHQKSPKLLRVYYIYGMVVLVLLLIMLSIMTLPFFFFEDSYTSFRIRVHMIDVCSIFLEIMLQTYFLLLVRSEMVKLNSNCEFRFVNNAAQAECVMTYQENRNGKVTAELKKENYV</sequence>
<keyword evidence="1" id="KW-0812">Transmembrane</keyword>
<keyword evidence="2" id="KW-1185">Reference proteome</keyword>
<organism evidence="2 3">
    <name type="scientific">Trichoplusia ni</name>
    <name type="common">Cabbage looper</name>
    <dbReference type="NCBI Taxonomy" id="7111"/>
    <lineage>
        <taxon>Eukaryota</taxon>
        <taxon>Metazoa</taxon>
        <taxon>Ecdysozoa</taxon>
        <taxon>Arthropoda</taxon>
        <taxon>Hexapoda</taxon>
        <taxon>Insecta</taxon>
        <taxon>Pterygota</taxon>
        <taxon>Neoptera</taxon>
        <taxon>Endopterygota</taxon>
        <taxon>Lepidoptera</taxon>
        <taxon>Glossata</taxon>
        <taxon>Ditrysia</taxon>
        <taxon>Noctuoidea</taxon>
        <taxon>Noctuidae</taxon>
        <taxon>Plusiinae</taxon>
        <taxon>Trichoplusia</taxon>
    </lineage>
</organism>
<proteinExistence type="predicted"/>
<evidence type="ECO:0000256" key="1">
    <source>
        <dbReference type="SAM" id="Phobius"/>
    </source>
</evidence>
<dbReference type="GeneID" id="113503849"/>
<dbReference type="RefSeq" id="XP_026741760.1">
    <property type="nucleotide sequence ID" value="XM_026885959.1"/>
</dbReference>
<protein>
    <submittedName>
        <fullName evidence="3 4">Uncharacterized protein LOC113503849</fullName>
    </submittedName>
</protein>
<dbReference type="AlphaFoldDB" id="A0A7E5WLY3"/>
<gene>
    <name evidence="3 4" type="primary">LOC113503849</name>
</gene>
<evidence type="ECO:0000313" key="4">
    <source>
        <dbReference type="RefSeq" id="XP_026741761.1"/>
    </source>
</evidence>
<feature type="transmembrane region" description="Helical" evidence="1">
    <location>
        <begin position="98"/>
        <end position="122"/>
    </location>
</feature>
<evidence type="ECO:0000313" key="3">
    <source>
        <dbReference type="RefSeq" id="XP_026741760.1"/>
    </source>
</evidence>
<evidence type="ECO:0000313" key="2">
    <source>
        <dbReference type="Proteomes" id="UP000322000"/>
    </source>
</evidence>